<dbReference type="InterPro" id="IPR008928">
    <property type="entry name" value="6-hairpin_glycosidase_sf"/>
</dbReference>
<dbReference type="SUPFAM" id="SSF48208">
    <property type="entry name" value="Six-hairpin glycosidases"/>
    <property type="match status" value="1"/>
</dbReference>
<gene>
    <name evidence="2" type="ORF">K8N75_05620</name>
</gene>
<dbReference type="RefSeq" id="WP_223791141.1">
    <property type="nucleotide sequence ID" value="NZ_JAIOUQ010000007.1"/>
</dbReference>
<protein>
    <submittedName>
        <fullName evidence="2">Uncharacterized protein</fullName>
    </submittedName>
</protein>
<dbReference type="GO" id="GO:0005975">
    <property type="term" value="P:carbohydrate metabolic process"/>
    <property type="evidence" value="ECO:0007669"/>
    <property type="project" value="InterPro"/>
</dbReference>
<evidence type="ECO:0000256" key="1">
    <source>
        <dbReference type="SAM" id="MobiDB-lite"/>
    </source>
</evidence>
<comment type="caution">
    <text evidence="2">The sequence shown here is derived from an EMBL/GenBank/DDBJ whole genome shotgun (WGS) entry which is preliminary data.</text>
</comment>
<reference evidence="3" key="1">
    <citation type="journal article" date="2022" name="Microbiol. Resour. Announc.">
        <title>Draft Genome Sequence of a Methanogenic Archaeon from West Spitsbergen Permafrost.</title>
        <authorList>
            <person name="Trubitsyn V."/>
            <person name="Rivkina E."/>
            <person name="Shcherbakova V."/>
        </authorList>
    </citation>
    <scope>NUCLEOTIDE SEQUENCE [LARGE SCALE GENOMIC DNA]</scope>
    <source>
        <strain evidence="3">VT</strain>
    </source>
</reference>
<organism evidence="2 3">
    <name type="scientific">Methanobacterium spitsbergense</name>
    <dbReference type="NCBI Taxonomy" id="2874285"/>
    <lineage>
        <taxon>Archaea</taxon>
        <taxon>Methanobacteriati</taxon>
        <taxon>Methanobacteriota</taxon>
        <taxon>Methanomada group</taxon>
        <taxon>Methanobacteria</taxon>
        <taxon>Methanobacteriales</taxon>
        <taxon>Methanobacteriaceae</taxon>
        <taxon>Methanobacterium</taxon>
    </lineage>
</organism>
<proteinExistence type="predicted"/>
<accession>A0A8T5UU82</accession>
<name>A0A8T5UU82_9EURY</name>
<dbReference type="EMBL" id="JAIOUQ010000007">
    <property type="protein sequence ID" value="MBZ2165516.1"/>
    <property type="molecule type" value="Genomic_DNA"/>
</dbReference>
<feature type="region of interest" description="Disordered" evidence="1">
    <location>
        <begin position="71"/>
        <end position="96"/>
    </location>
</feature>
<evidence type="ECO:0000313" key="2">
    <source>
        <dbReference type="EMBL" id="MBZ2165516.1"/>
    </source>
</evidence>
<dbReference type="Proteomes" id="UP000825933">
    <property type="component" value="Unassembled WGS sequence"/>
</dbReference>
<keyword evidence="3" id="KW-1185">Reference proteome</keyword>
<sequence length="390" mass="45028">MKQDSTGYVNELMEQFARNTGLEPENSNPKRYLWTDAFAVCNYLGLYNTTNNKVYLYIALRLVNQVHHTLGKQRNDNPKNGWISGLDEETGEKHPTIGGLRIGKEMNERMSAEIINESQEWDRDGQYYHYLTKWMHALNNTSRVTGDNKYIKWALELAESAHASFTYLPDHGTRKRMYWKMSIDLTRPLVFSMGQHDPLDGFITYNEIKNGMKDFQDGSSPESDLENEIREITDICKGMGLTTDDPLGIGGLLSDATRITQLISSGFLKNIELLEMVLDSSILGLRMYMKNDPMKYPAEYRLAFRELGLSIGLKGFEMMVDLINKNPELSQINSLQERINLFEEYLGLGNNIEKFWMDKQNRRTSNWMEHRDINTVMLATVLEPNGFLRI</sequence>
<dbReference type="AlphaFoldDB" id="A0A8T5UU82"/>
<evidence type="ECO:0000313" key="3">
    <source>
        <dbReference type="Proteomes" id="UP000825933"/>
    </source>
</evidence>